<dbReference type="EMBL" id="GL876971">
    <property type="protein sequence ID" value="KLU88198.1"/>
    <property type="molecule type" value="Genomic_DNA"/>
</dbReference>
<dbReference type="VEuPathDB" id="FungiDB:MAPG_07185"/>
<reference evidence="1" key="1">
    <citation type="submission" date="2010-05" db="EMBL/GenBank/DDBJ databases">
        <title>The Genome Sequence of Magnaporthe poae strain ATCC 64411.</title>
        <authorList>
            <consortium name="The Broad Institute Genome Sequencing Platform"/>
            <consortium name="Broad Institute Genome Sequencing Center for Infectious Disease"/>
            <person name="Ma L.-J."/>
            <person name="Dead R."/>
            <person name="Young S."/>
            <person name="Zeng Q."/>
            <person name="Koehrsen M."/>
            <person name="Alvarado L."/>
            <person name="Berlin A."/>
            <person name="Chapman S.B."/>
            <person name="Chen Z."/>
            <person name="Freedman E."/>
            <person name="Gellesch M."/>
            <person name="Goldberg J."/>
            <person name="Griggs A."/>
            <person name="Gujja S."/>
            <person name="Heilman E.R."/>
            <person name="Heiman D."/>
            <person name="Hepburn T."/>
            <person name="Howarth C."/>
            <person name="Jen D."/>
            <person name="Larson L."/>
            <person name="Mehta T."/>
            <person name="Neiman D."/>
            <person name="Pearson M."/>
            <person name="Roberts A."/>
            <person name="Saif S."/>
            <person name="Shea T."/>
            <person name="Shenoy N."/>
            <person name="Sisk P."/>
            <person name="Stolte C."/>
            <person name="Sykes S."/>
            <person name="Walk T."/>
            <person name="White J."/>
            <person name="Yandava C."/>
            <person name="Haas B."/>
            <person name="Nusbaum C."/>
            <person name="Birren B."/>
        </authorList>
    </citation>
    <scope>NUCLEOTIDE SEQUENCE</scope>
    <source>
        <strain evidence="1">ATCC 64411</strain>
    </source>
</reference>
<accession>A0A0H2TWE0</accession>
<dbReference type="AlphaFoldDB" id="A0A0H2TWE0"/>
<organism evidence="1">
    <name type="scientific">Magnaporthiopsis poae (strain ATCC 64411 / 73-15)</name>
    <name type="common">Kentucky bluegrass fungus</name>
    <name type="synonym">Magnaporthe poae</name>
    <dbReference type="NCBI Taxonomy" id="644358"/>
    <lineage>
        <taxon>Eukaryota</taxon>
        <taxon>Fungi</taxon>
        <taxon>Dikarya</taxon>
        <taxon>Ascomycota</taxon>
        <taxon>Pezizomycotina</taxon>
        <taxon>Sordariomycetes</taxon>
        <taxon>Sordariomycetidae</taxon>
        <taxon>Magnaporthales</taxon>
        <taxon>Magnaporthaceae</taxon>
        <taxon>Magnaporthiopsis</taxon>
    </lineage>
</organism>
<proteinExistence type="predicted"/>
<sequence>MRLHFASIIPIATAAVAVGLGISLLASSGFSPDGSIDNTWMTLNTSKAGQNTIQISQVRNPSGGNGNGNGNRDNNSLTGVLTGLLDGLIGDITGAVNGQLQDLQGDLVRNLTRAVGLRDVYLFYVSQTCEGDYVNSSVPGSAINVARCYSYKDKSQGLRRISTQIPSSFT</sequence>
<name>A0A0H2TWE0_MAGP6</name>
<reference evidence="1" key="2">
    <citation type="submission" date="2011-03" db="EMBL/GenBank/DDBJ databases">
        <title>Annotation of Magnaporthe poae ATCC 64411.</title>
        <authorList>
            <person name="Ma L.-J."/>
            <person name="Dead R."/>
            <person name="Young S.K."/>
            <person name="Zeng Q."/>
            <person name="Gargeya S."/>
            <person name="Fitzgerald M."/>
            <person name="Haas B."/>
            <person name="Abouelleil A."/>
            <person name="Alvarado L."/>
            <person name="Arachchi H.M."/>
            <person name="Berlin A."/>
            <person name="Brown A."/>
            <person name="Chapman S.B."/>
            <person name="Chen Z."/>
            <person name="Dunbar C."/>
            <person name="Freedman E."/>
            <person name="Gearin G."/>
            <person name="Gellesch M."/>
            <person name="Goldberg J."/>
            <person name="Griggs A."/>
            <person name="Gujja S."/>
            <person name="Heiman D."/>
            <person name="Howarth C."/>
            <person name="Larson L."/>
            <person name="Lui A."/>
            <person name="MacDonald P.J.P."/>
            <person name="Mehta T."/>
            <person name="Montmayeur A."/>
            <person name="Murphy C."/>
            <person name="Neiman D."/>
            <person name="Pearson M."/>
            <person name="Priest M."/>
            <person name="Roberts A."/>
            <person name="Saif S."/>
            <person name="Shea T."/>
            <person name="Shenoy N."/>
            <person name="Sisk P."/>
            <person name="Stolte C."/>
            <person name="Sykes S."/>
            <person name="Yandava C."/>
            <person name="Wortman J."/>
            <person name="Nusbaum C."/>
            <person name="Birren B."/>
        </authorList>
    </citation>
    <scope>NUCLEOTIDE SEQUENCE</scope>
    <source>
        <strain evidence="1">ATCC 64411</strain>
    </source>
</reference>
<protein>
    <submittedName>
        <fullName evidence="1">Uncharacterized protein</fullName>
    </submittedName>
</protein>
<evidence type="ECO:0000313" key="1">
    <source>
        <dbReference type="EMBL" id="KLU88198.1"/>
    </source>
</evidence>
<feature type="non-terminal residue" evidence="1">
    <location>
        <position position="170"/>
    </location>
</feature>
<gene>
    <name evidence="1" type="ORF">MAPG_07185</name>
</gene>
<dbReference type="OrthoDB" id="4159154at2759"/>